<comment type="caution">
    <text evidence="2">The sequence shown here is derived from an EMBL/GenBank/DDBJ whole genome shotgun (WGS) entry which is preliminary data.</text>
</comment>
<proteinExistence type="predicted"/>
<reference evidence="2" key="1">
    <citation type="journal article" date="2020" name="Fungal Divers.">
        <title>Resolving the Mortierellaceae phylogeny through synthesis of multi-gene phylogenetics and phylogenomics.</title>
        <authorList>
            <person name="Vandepol N."/>
            <person name="Liber J."/>
            <person name="Desiro A."/>
            <person name="Na H."/>
            <person name="Kennedy M."/>
            <person name="Barry K."/>
            <person name="Grigoriev I.V."/>
            <person name="Miller A.N."/>
            <person name="O'Donnell K."/>
            <person name="Stajich J.E."/>
            <person name="Bonito G."/>
        </authorList>
    </citation>
    <scope>NUCLEOTIDE SEQUENCE</scope>
    <source>
        <strain evidence="2">REB-010B</strain>
    </source>
</reference>
<accession>A0A9P6RCW0</accession>
<gene>
    <name evidence="2" type="ORF">BGZ99_007662</name>
</gene>
<evidence type="ECO:0000313" key="2">
    <source>
        <dbReference type="EMBL" id="KAG0315134.1"/>
    </source>
</evidence>
<protein>
    <submittedName>
        <fullName evidence="2">Uncharacterized protein</fullName>
    </submittedName>
</protein>
<dbReference type="EMBL" id="JAAAIP010000560">
    <property type="protein sequence ID" value="KAG0315134.1"/>
    <property type="molecule type" value="Genomic_DNA"/>
</dbReference>
<dbReference type="Proteomes" id="UP000738325">
    <property type="component" value="Unassembled WGS sequence"/>
</dbReference>
<name>A0A9P6RCW0_9FUNG</name>
<organism evidence="2 3">
    <name type="scientific">Dissophora globulifera</name>
    <dbReference type="NCBI Taxonomy" id="979702"/>
    <lineage>
        <taxon>Eukaryota</taxon>
        <taxon>Fungi</taxon>
        <taxon>Fungi incertae sedis</taxon>
        <taxon>Mucoromycota</taxon>
        <taxon>Mortierellomycotina</taxon>
        <taxon>Mortierellomycetes</taxon>
        <taxon>Mortierellales</taxon>
        <taxon>Mortierellaceae</taxon>
        <taxon>Dissophora</taxon>
    </lineage>
</organism>
<dbReference type="AlphaFoldDB" id="A0A9P6RCW0"/>
<evidence type="ECO:0000313" key="3">
    <source>
        <dbReference type="Proteomes" id="UP000738325"/>
    </source>
</evidence>
<feature type="region of interest" description="Disordered" evidence="1">
    <location>
        <begin position="1"/>
        <end position="21"/>
    </location>
</feature>
<sequence length="101" mass="10614">MRKKQRDSSRSSNYNNNSLDHVKQGTIADSYSRQGGMGAGASMAMGMMTSEELTIFSIFFLVGSSVYDCGYGGDVIPASTEFSSGDFNGGDFGGGDFGSGF</sequence>
<keyword evidence="3" id="KW-1185">Reference proteome</keyword>
<evidence type="ECO:0000256" key="1">
    <source>
        <dbReference type="SAM" id="MobiDB-lite"/>
    </source>
</evidence>